<name>A0A4C1YJ15_EUMVA</name>
<accession>A0A4C1YJ15</accession>
<proteinExistence type="predicted"/>
<comment type="caution">
    <text evidence="1">The sequence shown here is derived from an EMBL/GenBank/DDBJ whole genome shotgun (WGS) entry which is preliminary data.</text>
</comment>
<dbReference type="EMBL" id="BGZK01001279">
    <property type="protein sequence ID" value="GBP76176.1"/>
    <property type="molecule type" value="Genomic_DNA"/>
</dbReference>
<keyword evidence="2" id="KW-1185">Reference proteome</keyword>
<evidence type="ECO:0000313" key="1">
    <source>
        <dbReference type="EMBL" id="GBP76176.1"/>
    </source>
</evidence>
<sequence>MIIEVQWAPLHARGDSHNGIGRTVDLERRNTDRSLLPRARPAPGNGYRLISSSVLYRNSDVEERCGLKEDVVTRAKRGMLRWFCHLEKGNESRKTKPIYTANVYGKVGKGHPIRSYANHMVAY</sequence>
<gene>
    <name evidence="1" type="ORF">EVAR_49973_1</name>
</gene>
<reference evidence="1 2" key="1">
    <citation type="journal article" date="2019" name="Commun. Biol.">
        <title>The bagworm genome reveals a unique fibroin gene that provides high tensile strength.</title>
        <authorList>
            <person name="Kono N."/>
            <person name="Nakamura H."/>
            <person name="Ohtoshi R."/>
            <person name="Tomita M."/>
            <person name="Numata K."/>
            <person name="Arakawa K."/>
        </authorList>
    </citation>
    <scope>NUCLEOTIDE SEQUENCE [LARGE SCALE GENOMIC DNA]</scope>
</reference>
<dbReference type="Proteomes" id="UP000299102">
    <property type="component" value="Unassembled WGS sequence"/>
</dbReference>
<organism evidence="1 2">
    <name type="scientific">Eumeta variegata</name>
    <name type="common">Bagworm moth</name>
    <name type="synonym">Eumeta japonica</name>
    <dbReference type="NCBI Taxonomy" id="151549"/>
    <lineage>
        <taxon>Eukaryota</taxon>
        <taxon>Metazoa</taxon>
        <taxon>Ecdysozoa</taxon>
        <taxon>Arthropoda</taxon>
        <taxon>Hexapoda</taxon>
        <taxon>Insecta</taxon>
        <taxon>Pterygota</taxon>
        <taxon>Neoptera</taxon>
        <taxon>Endopterygota</taxon>
        <taxon>Lepidoptera</taxon>
        <taxon>Glossata</taxon>
        <taxon>Ditrysia</taxon>
        <taxon>Tineoidea</taxon>
        <taxon>Psychidae</taxon>
        <taxon>Oiketicinae</taxon>
        <taxon>Eumeta</taxon>
    </lineage>
</organism>
<protein>
    <submittedName>
        <fullName evidence="1">Uncharacterized protein</fullName>
    </submittedName>
</protein>
<dbReference type="AlphaFoldDB" id="A0A4C1YJ15"/>
<evidence type="ECO:0000313" key="2">
    <source>
        <dbReference type="Proteomes" id="UP000299102"/>
    </source>
</evidence>
<dbReference type="OrthoDB" id="425681at2759"/>